<dbReference type="EMBL" id="JAFMYW010000017">
    <property type="protein sequence ID" value="MBO0952978.1"/>
    <property type="molecule type" value="Genomic_DNA"/>
</dbReference>
<proteinExistence type="predicted"/>
<evidence type="ECO:0000313" key="3">
    <source>
        <dbReference type="Proteomes" id="UP000664628"/>
    </source>
</evidence>
<accession>A0ABS3JU39</accession>
<dbReference type="InterPro" id="IPR050678">
    <property type="entry name" value="DNA_Partitioning_ATPase"/>
</dbReference>
<evidence type="ECO:0000313" key="2">
    <source>
        <dbReference type="EMBL" id="MBO0952978.1"/>
    </source>
</evidence>
<dbReference type="PANTHER" id="PTHR13696">
    <property type="entry name" value="P-LOOP CONTAINING NUCLEOSIDE TRIPHOSPHATE HYDROLASE"/>
    <property type="match status" value="1"/>
</dbReference>
<evidence type="ECO:0000259" key="1">
    <source>
        <dbReference type="Pfam" id="PF01656"/>
    </source>
</evidence>
<dbReference type="CDD" id="cd02042">
    <property type="entry name" value="ParAB_family"/>
    <property type="match status" value="1"/>
</dbReference>
<name>A0ABS3JU39_9BACT</name>
<dbReference type="InterPro" id="IPR002586">
    <property type="entry name" value="CobQ/CobB/MinD/ParA_Nub-bd_dom"/>
</dbReference>
<dbReference type="RefSeq" id="WP_207332930.1">
    <property type="nucleotide sequence ID" value="NZ_JAFMYW010000017.1"/>
</dbReference>
<comment type="caution">
    <text evidence="2">The sequence shown here is derived from an EMBL/GenBank/DDBJ whole genome shotgun (WGS) entry which is preliminary data.</text>
</comment>
<sequence>MKKILIAGSKGGNSKTSLSLCLAACLAQSYKVCLIDTDPQGSLVSFKDLLGIDLCEPSELKKNSYDVALIDTAPYLSNKLPDLLKQADYILLPCRPNVFDAVAIKTIISLLPPQKPCGIVLTQVQHRVNITDVLSVLQGYNVPILKQTMSYRVSYARAALQNIFETDDIKAQKEILSIVLDVFAQL</sequence>
<reference evidence="2 3" key="1">
    <citation type="submission" date="2021-03" db="EMBL/GenBank/DDBJ databases">
        <title>Fibrella sp. HMF5405 genome sequencing and assembly.</title>
        <authorList>
            <person name="Kang H."/>
            <person name="Kim H."/>
            <person name="Bae S."/>
            <person name="Joh K."/>
        </authorList>
    </citation>
    <scope>NUCLEOTIDE SEQUENCE [LARGE SCALE GENOMIC DNA]</scope>
    <source>
        <strain evidence="2 3">HMF5405</strain>
    </source>
</reference>
<keyword evidence="3" id="KW-1185">Reference proteome</keyword>
<feature type="domain" description="CobQ/CobB/MinD/ParA nucleotide binding" evidence="1">
    <location>
        <begin position="4"/>
        <end position="162"/>
    </location>
</feature>
<protein>
    <submittedName>
        <fullName evidence="2">ParA family protein</fullName>
    </submittedName>
</protein>
<dbReference type="Pfam" id="PF01656">
    <property type="entry name" value="CbiA"/>
    <property type="match status" value="1"/>
</dbReference>
<dbReference type="InterPro" id="IPR027417">
    <property type="entry name" value="P-loop_NTPase"/>
</dbReference>
<dbReference type="Proteomes" id="UP000664628">
    <property type="component" value="Unassembled WGS sequence"/>
</dbReference>
<dbReference type="Gene3D" id="3.40.50.300">
    <property type="entry name" value="P-loop containing nucleotide triphosphate hydrolases"/>
    <property type="match status" value="1"/>
</dbReference>
<gene>
    <name evidence="2" type="ORF">J2I46_30675</name>
</gene>
<dbReference type="SUPFAM" id="SSF52540">
    <property type="entry name" value="P-loop containing nucleoside triphosphate hydrolases"/>
    <property type="match status" value="1"/>
</dbReference>
<dbReference type="PANTHER" id="PTHR13696:SF99">
    <property type="entry name" value="COBYRINIC ACID AC-DIAMIDE SYNTHASE"/>
    <property type="match status" value="1"/>
</dbReference>
<organism evidence="2 3">
    <name type="scientific">Fibrella forsythiae</name>
    <dbReference type="NCBI Taxonomy" id="2817061"/>
    <lineage>
        <taxon>Bacteria</taxon>
        <taxon>Pseudomonadati</taxon>
        <taxon>Bacteroidota</taxon>
        <taxon>Cytophagia</taxon>
        <taxon>Cytophagales</taxon>
        <taxon>Spirosomataceae</taxon>
        <taxon>Fibrella</taxon>
    </lineage>
</organism>